<protein>
    <submittedName>
        <fullName evidence="2">Uncharacterized protein</fullName>
    </submittedName>
</protein>
<dbReference type="EMBL" id="UINC01060567">
    <property type="protein sequence ID" value="SVB85198.1"/>
    <property type="molecule type" value="Genomic_DNA"/>
</dbReference>
<evidence type="ECO:0000256" key="1">
    <source>
        <dbReference type="SAM" id="MobiDB-lite"/>
    </source>
</evidence>
<dbReference type="AlphaFoldDB" id="A0A382HD07"/>
<sequence>MQSKKSTRAQVQRPSLLSTVPIPEPTIRQKNHTPMRRFYPGLATVGLPLSYPLSLRRATLPG</sequence>
<feature type="compositionally biased region" description="Polar residues" evidence="1">
    <location>
        <begin position="1"/>
        <end position="18"/>
    </location>
</feature>
<proteinExistence type="predicted"/>
<organism evidence="2">
    <name type="scientific">marine metagenome</name>
    <dbReference type="NCBI Taxonomy" id="408172"/>
    <lineage>
        <taxon>unclassified sequences</taxon>
        <taxon>metagenomes</taxon>
        <taxon>ecological metagenomes</taxon>
    </lineage>
</organism>
<gene>
    <name evidence="2" type="ORF">METZ01_LOCUS238052</name>
</gene>
<reference evidence="2" key="1">
    <citation type="submission" date="2018-05" db="EMBL/GenBank/DDBJ databases">
        <authorList>
            <person name="Lanie J.A."/>
            <person name="Ng W.-L."/>
            <person name="Kazmierczak K.M."/>
            <person name="Andrzejewski T.M."/>
            <person name="Davidsen T.M."/>
            <person name="Wayne K.J."/>
            <person name="Tettelin H."/>
            <person name="Glass J.I."/>
            <person name="Rusch D."/>
            <person name="Podicherti R."/>
            <person name="Tsui H.-C.T."/>
            <person name="Winkler M.E."/>
        </authorList>
    </citation>
    <scope>NUCLEOTIDE SEQUENCE</scope>
</reference>
<evidence type="ECO:0000313" key="2">
    <source>
        <dbReference type="EMBL" id="SVB85198.1"/>
    </source>
</evidence>
<name>A0A382HD07_9ZZZZ</name>
<accession>A0A382HD07</accession>
<feature type="region of interest" description="Disordered" evidence="1">
    <location>
        <begin position="1"/>
        <end position="31"/>
    </location>
</feature>